<dbReference type="InterPro" id="IPR002110">
    <property type="entry name" value="Ankyrin_rpt"/>
</dbReference>
<evidence type="ECO:0000256" key="3">
    <source>
        <dbReference type="SAM" id="MobiDB-lite"/>
    </source>
</evidence>
<dbReference type="Pfam" id="PF13855">
    <property type="entry name" value="LRR_8"/>
    <property type="match status" value="1"/>
</dbReference>
<dbReference type="SMART" id="SM00248">
    <property type="entry name" value="ANK"/>
    <property type="match status" value="6"/>
</dbReference>
<feature type="region of interest" description="Disordered" evidence="3">
    <location>
        <begin position="1312"/>
        <end position="1342"/>
    </location>
</feature>
<dbReference type="Gene3D" id="1.25.40.20">
    <property type="entry name" value="Ankyrin repeat-containing domain"/>
    <property type="match status" value="1"/>
</dbReference>
<name>A0A0X3PR93_SCHSO</name>
<dbReference type="InterPro" id="IPR001611">
    <property type="entry name" value="Leu-rich_rpt"/>
</dbReference>
<dbReference type="SMART" id="SM00369">
    <property type="entry name" value="LRR_TYP"/>
    <property type="match status" value="8"/>
</dbReference>
<dbReference type="InterPro" id="IPR003591">
    <property type="entry name" value="Leu-rich_rpt_typical-subtyp"/>
</dbReference>
<keyword evidence="1" id="KW-0433">Leucine-rich repeat</keyword>
<dbReference type="SUPFAM" id="SSF56112">
    <property type="entry name" value="Protein kinase-like (PK-like)"/>
    <property type="match status" value="1"/>
</dbReference>
<feature type="compositionally biased region" description="Polar residues" evidence="3">
    <location>
        <begin position="1108"/>
        <end position="1120"/>
    </location>
</feature>
<proteinExistence type="predicted"/>
<dbReference type="EMBL" id="GEEE01009036">
    <property type="protein sequence ID" value="JAP54189.1"/>
    <property type="molecule type" value="Transcribed_RNA"/>
</dbReference>
<dbReference type="Gene3D" id="3.40.50.300">
    <property type="entry name" value="P-loop containing nucleotide triphosphate hydrolases"/>
    <property type="match status" value="1"/>
</dbReference>
<dbReference type="SUPFAM" id="SSF52540">
    <property type="entry name" value="P-loop containing nucleoside triphosphate hydrolases"/>
    <property type="match status" value="1"/>
</dbReference>
<feature type="compositionally biased region" description="Polar residues" evidence="3">
    <location>
        <begin position="2948"/>
        <end position="2961"/>
    </location>
</feature>
<sequence length="3604" mass="391655">HTCVCERDYEGLQFLLSKFENSKGPLETLHSKFSLNTPVEYAGSVEPLLHRAIRLRDVNSCQLLLAAGIHPLICAQRCRKHNLGNTLDTCQDSLQLAYRLFAESDRGISDVACLLVAAWSKILQRMIIACQNGDFSDIEALLLEFKQATCTHTHYTQVTGKSASPKSRSKTNKGNDDVLSDPSMSTGRGIFQTLTEGAGRAISGLWAAAEQLLEDSFELIGEGCDGLMRQTYSSVVQLTQEYFNAMLITAIERQNSATINLLLDFGLNFCSISRPSAALGPAVGVWCPEIDESLCSSHQTNPVTLFVDSRHRSWLTLALEPRTDTALLAAARSLGAEEAFCKIFSKSPELSNLPGTDGILPIHLVSALGKADLLRHMLSFATADNSPLAYPLRSCHVNDMPALYASPFCVDMIDDNGMSAFLLACFYGHLECLRVLLDLRVAAEPILPPLPSDVQSLDSPITPVDEERGAGGEENDAEDLESGLLEPQPQLVCPIDFFRTVAVQWQFIADSRLSNVVLLNPEMHSQGRHICGQFGALHLAVMTGNLELTAFLLPYLAEDINKSGLPCGHAPPTTSLPPTPPSTSTPLCFVNKYTPELASALTTPLGLACCLSDVRMRSGDTVFPIVRFLVAVGAHDTKNALLHLLLQRGRFELAGLILSAAVNTQRSSTKCVAFPFGLDWSDMRLCAHLQPELHEPASDILGTLLLDWFSEAHWQAQLRATAFLRDDTVCCLESFTATPTIQSLENLTKLSLANNDLEYIPMCLFTQLPNIQELDLSRNHIKSLPDLWRTLTDGNSNPRLFCEHLRQLELSRNNLTSLPPWLFGAPITPSPSCSGGQSEQGPLVFGNFAPRLGVLRLGRNRIRTVPRHMWLAPCLFHLDLSENQIEHLPTLSNDEVVLATRNRALGRTSIYSFHGTQSTASFGSRLESLSISSSNSVPVSSADCLASLPRLPNALKLMSSLESSKEDCDHQTSSMRGMIQPSTRAHRWTGGLVHLWLQRNRLKELPLGSDIGLARQPAHKHSDSTLLGITSFSESPPSATAMATFMFDARLSHLAPNLVSLDASSNRLTDFGVPADYPSGLVVLDLANNYITSVGMLHPDELPMPTPLGSSTKQLSTENKTGSEEKLQSRFATNGCLRNLLHLNLSSNHLRHFNPVDLPTNAGQPGEKARLWFPQLTSLDLSGNAELVKLGSSICRMKKISVLELDSCSKLQELPPDLWRLDKLKSLTFFGTPAYEQLSKILIGGPSSPRPPTQHKNTDPGDRILNTTTVLTYLRALPRCSKPYTKIRLMVLGPPGVGKTAFVRSFCRAEQANAKHRNPRGSPITQAVSDSGPLPEHTDGQVGVRLTSLRISRKRPDTAAGPQPVAIGSDWCEDVTFTIWDFDGAVQRAGQMTRRKRRLRLRTGRPVSGDIPDLSPGETDEEVTAVPSAEEDEADAHAAALSAVQQFCLSRSAVYVVVWRATDGPRGLESISKFLVDIQCRAPLAPVFIIGTHRDLCPETLSTADEVEKCWSVTELNEIVYRRYFRYTDPAAIGLPSCLQGHVILDCKSSTSSAQSALSQLATLIHRAANQMRLSSRTTSGFLPHVKSAVTPGCASFPRFLGLLIPSFYHDLEEACRLLAADLRAANIPPIISLEDFISHAKSRLHQKLATDEPVRATDDTRNDVSSSSEESDFDSPASVRGAVAFLNEVGVLLHFTGATLGRAVVVDPSWLCGLLFRVLALGAEDTSTSTLLSESQPRRQQQPPPTVAPYFSVWRRIAPLTGHRTAGLNKIAPAVETPASVRSPNLSIRAGVLKLSALGELLAAETSSCGCDLANSQFENLDRTLALTYLVGLLIKFEFAVPLDSHHLLMPTLLPAKSPRTAGSAEAISRQVYLTPHHLVPDITPNEPLTTEDDEEYPAALPRPVSNLGSVNLADSDPLNCAVFTLPRRGKARVNSRNDVACRRTPLSMVPTRRPGLGHQILAKLASWQSSLAHAPLRASTASLAVPAGGEMVEEREVNPGIFGVDEDSASSISFVCSNPTRRGSRSLHADGLMTPVPQWELRGEPGREVLRLYVMAYIPSGFWTRLITRLLTDSSLNAVVSQRLYDLVDLPPALVASLLSLEPAAATAVSRKEEASEGSGDKSPSSGSPLQLFTGWSVWRSGLRLALVGGYVPVLTLEQVGGSVASLAPTSDGDDPVGIGNESAASEVGDEAKELNVNAEEPTPLSENDFKSWHLHLLRFSDQQIGDNHTTDLSSAAPPQTIDEPFSDFSAYCLVQLHMPVLSIVWPDPAGDKTKFVLNPDPRIVAQLLTKVTYHIDCLLEDWYPDLGTRFHQSTSGTLLIHRIIPCTACIRHISPCSPDAAAEARPMDDVSLLTLQVKRQLFVPKLPSHAPTGTGAPVPSTDYSCGNSNIVYGILVEEFVHWFLSDCGEPTLNCRFRLACPLHPTFAFAAHDLVFDDIGDDFLLPTNRVFLDRFLGRGTFGSVFGGSLCLNLPADPTFMDQDKIAVAVKICSPIDPRRLHIRLDHWRFELQSTPKASHVEVADGTLRQRSDPKASGQTGEHLECAPDRCRACEPSKGVSDIGVAEALYRQEQRRWKFQPVESCFTAYQEIRSELSVLLRVNPESHFRDLLRQPSTRLLSGQSVRVKRDESRRLTRPVTASMPRRRPLLDPLDSGQPANELRQLNPHSTHLLTCLGIVSPRPLGLVLPLAPRGNLSDWMNSMRLIYDERCALAQSSGERSQLFPIHPLTLTCLIHQVALALSYLHGMRIVYRDLKPDNIFVWRMPEPVGADLYCPSTANAVPAQALRRFSTLTRTTGTNVLSTLNALSSHPCSVSVVLGDYGVSRARANLDGCRGYVGTPGYMAPEILEHFGEETYTAKVDIYSFGILMASIVNMQAPFHGFTNLRFQLTQHILSGGRPVIPIETQRQCPLVYLDLMTRCWSSDPSQRPAADEIVTLTSLPDYSSRQSSALRRTASGRSNDLPAQPSPSSLWNYRPFSSLASTPASSPLSGIFIDRGFARLRSVTRVDCLKTITCATIDCLGRLWLGGQCSLPSSPSSINKDSSPSKLSSPLSSVSDCSPGGLCSAYDSTCLGRLILIESPVWLGCESTSQGRLTAPTGRIAAATASATGTSEARSGDATARLACVWSVFTSPGGGFPAAVGSLPSAGESLPLSLTGPSAFPTALCHSPDFTVPGGPGVLWCADSCGRLFAICCSTLTLLAAVTFFEERLRALQPPRETAATCFADDCIVLFPIHYPPHFAPHVAAASLRPVASVVLGLATGWLGTACLSQSVRDDPSVLPAHSLRIDWTENLLRRQCRLYLCGAEVGKGLCWLAGTGSCIAAYTTSFTFGGDSEVMVDSQPALRLQLDSSWNPRKSSASSSGSGTQHAKCGRLCGLQTSAVTSIAVDTSDYGSHPEGMQAAEAFVYQRVWTYTYPAHEVTCWSVSSRSPLRSISLFGLISPRQPARAPVEHSSMASRGSTMGGFVQRLCWIQEVGLLAGTSRGALLKITWPSFPVDASITCTHLRLHRGPADPCFVLIGSVPNAVDAPSVGPVGGYIGQRCLLTVGRGFLHPLRAVVSSYQSEMTELEGNVMGEDVPTSSFSSHFFITGLFSDEFFDRPIA</sequence>
<feature type="region of interest" description="Disordered" evidence="3">
    <location>
        <begin position="3037"/>
        <end position="3056"/>
    </location>
</feature>
<dbReference type="PANTHER" id="PTHR48051:SF1">
    <property type="entry name" value="RAS SUPPRESSOR PROTEIN 1"/>
    <property type="match status" value="1"/>
</dbReference>
<dbReference type="InterPro" id="IPR027417">
    <property type="entry name" value="P-loop_NTPase"/>
</dbReference>
<dbReference type="Gene3D" id="3.80.10.10">
    <property type="entry name" value="Ribonuclease Inhibitor"/>
    <property type="match status" value="3"/>
</dbReference>
<feature type="region of interest" description="Disordered" evidence="3">
    <location>
        <begin position="457"/>
        <end position="482"/>
    </location>
</feature>
<evidence type="ECO:0000256" key="2">
    <source>
        <dbReference type="ARBA" id="ARBA00022737"/>
    </source>
</evidence>
<feature type="region of interest" description="Disordered" evidence="3">
    <location>
        <begin position="159"/>
        <end position="184"/>
    </location>
</feature>
<dbReference type="GO" id="GO:0004672">
    <property type="term" value="F:protein kinase activity"/>
    <property type="evidence" value="ECO:0007669"/>
    <property type="project" value="InterPro"/>
</dbReference>
<dbReference type="SMART" id="SM00364">
    <property type="entry name" value="LRR_BAC"/>
    <property type="match status" value="5"/>
</dbReference>
<feature type="domain" description="Protein kinase" evidence="4">
    <location>
        <begin position="2452"/>
        <end position="2942"/>
    </location>
</feature>
<feature type="region of interest" description="Disordered" evidence="3">
    <location>
        <begin position="2169"/>
        <end position="2193"/>
    </location>
</feature>
<dbReference type="InterPro" id="IPR032675">
    <property type="entry name" value="LRR_dom_sf"/>
</dbReference>
<feature type="region of interest" description="Disordered" evidence="3">
    <location>
        <begin position="1244"/>
        <end position="1263"/>
    </location>
</feature>
<dbReference type="SMART" id="SM00220">
    <property type="entry name" value="S_TKc"/>
    <property type="match status" value="1"/>
</dbReference>
<feature type="region of interest" description="Disordered" evidence="3">
    <location>
        <begin position="1649"/>
        <end position="1676"/>
    </location>
</feature>
<gene>
    <name evidence="5" type="ORF">TR165198</name>
</gene>
<dbReference type="GO" id="GO:0009966">
    <property type="term" value="P:regulation of signal transduction"/>
    <property type="evidence" value="ECO:0007669"/>
    <property type="project" value="UniProtKB-ARBA"/>
</dbReference>
<accession>A0A0X3PR93</accession>
<dbReference type="SUPFAM" id="SSF52058">
    <property type="entry name" value="L domain-like"/>
    <property type="match status" value="1"/>
</dbReference>
<dbReference type="PROSITE" id="PS00108">
    <property type="entry name" value="PROTEIN_KINASE_ST"/>
    <property type="match status" value="1"/>
</dbReference>
<evidence type="ECO:0000259" key="4">
    <source>
        <dbReference type="PROSITE" id="PS50011"/>
    </source>
</evidence>
<dbReference type="PANTHER" id="PTHR48051">
    <property type="match status" value="1"/>
</dbReference>
<dbReference type="Pfam" id="PF00069">
    <property type="entry name" value="Pkinase"/>
    <property type="match status" value="1"/>
</dbReference>
<dbReference type="InterPro" id="IPR008271">
    <property type="entry name" value="Ser/Thr_kinase_AS"/>
</dbReference>
<reference evidence="5" key="1">
    <citation type="submission" date="2016-01" db="EMBL/GenBank/DDBJ databases">
        <title>Reference transcriptome for the parasite Schistocephalus solidus: insights into the molecular evolution of parasitism.</title>
        <authorList>
            <person name="Hebert F.O."/>
            <person name="Grambauer S."/>
            <person name="Barber I."/>
            <person name="Landry C.R."/>
            <person name="Aubin-Horth N."/>
        </authorList>
    </citation>
    <scope>NUCLEOTIDE SEQUENCE</scope>
</reference>
<organism evidence="5">
    <name type="scientific">Schistocephalus solidus</name>
    <name type="common">Tapeworm</name>
    <dbReference type="NCBI Taxonomy" id="70667"/>
    <lineage>
        <taxon>Eukaryota</taxon>
        <taxon>Metazoa</taxon>
        <taxon>Spiralia</taxon>
        <taxon>Lophotrochozoa</taxon>
        <taxon>Platyhelminthes</taxon>
        <taxon>Cestoda</taxon>
        <taxon>Eucestoda</taxon>
        <taxon>Diphyllobothriidea</taxon>
        <taxon>Diphyllobothriidae</taxon>
        <taxon>Schistocephalus</taxon>
    </lineage>
</organism>
<dbReference type="InterPro" id="IPR036770">
    <property type="entry name" value="Ankyrin_rpt-contain_sf"/>
</dbReference>
<dbReference type="Gene3D" id="1.10.510.10">
    <property type="entry name" value="Transferase(Phosphotransferase) domain 1"/>
    <property type="match status" value="2"/>
</dbReference>
<dbReference type="PROSITE" id="PS50011">
    <property type="entry name" value="PROTEIN_KINASE_DOM"/>
    <property type="match status" value="1"/>
</dbReference>
<dbReference type="SUPFAM" id="SSF48403">
    <property type="entry name" value="Ankyrin repeat"/>
    <property type="match status" value="1"/>
</dbReference>
<keyword evidence="2" id="KW-0677">Repeat</keyword>
<feature type="region of interest" description="Disordered" evidence="3">
    <location>
        <begin position="1106"/>
        <end position="1125"/>
    </location>
</feature>
<dbReference type="GO" id="GO:0005737">
    <property type="term" value="C:cytoplasm"/>
    <property type="evidence" value="ECO:0007669"/>
    <property type="project" value="TreeGrafter"/>
</dbReference>
<dbReference type="InterPro" id="IPR000719">
    <property type="entry name" value="Prot_kinase_dom"/>
</dbReference>
<evidence type="ECO:0000256" key="1">
    <source>
        <dbReference type="ARBA" id="ARBA00022614"/>
    </source>
</evidence>
<dbReference type="GO" id="GO:0005524">
    <property type="term" value="F:ATP binding"/>
    <property type="evidence" value="ECO:0007669"/>
    <property type="project" value="InterPro"/>
</dbReference>
<evidence type="ECO:0000313" key="5">
    <source>
        <dbReference type="EMBL" id="JAP54189.1"/>
    </source>
</evidence>
<feature type="compositionally biased region" description="Basic and acidic residues" evidence="3">
    <location>
        <begin position="1649"/>
        <end position="1663"/>
    </location>
</feature>
<dbReference type="InterPro" id="IPR011009">
    <property type="entry name" value="Kinase-like_dom_sf"/>
</dbReference>
<dbReference type="PROSITE" id="PS51450">
    <property type="entry name" value="LRR"/>
    <property type="match status" value="4"/>
</dbReference>
<dbReference type="InterPro" id="IPR050216">
    <property type="entry name" value="LRR_domain-containing"/>
</dbReference>
<feature type="non-terminal residue" evidence="5">
    <location>
        <position position="1"/>
    </location>
</feature>
<protein>
    <recommendedName>
        <fullName evidence="4">Protein kinase domain-containing protein</fullName>
    </recommendedName>
</protein>
<feature type="region of interest" description="Disordered" evidence="3">
    <location>
        <begin position="2631"/>
        <end position="2660"/>
    </location>
</feature>
<feature type="region of interest" description="Disordered" evidence="3">
    <location>
        <begin position="2948"/>
        <end position="2970"/>
    </location>
</feature>